<dbReference type="EMBL" id="BPFZ01000005">
    <property type="protein sequence ID" value="GIU66915.1"/>
    <property type="molecule type" value="Genomic_DNA"/>
</dbReference>
<comment type="caution">
    <text evidence="2">The sequence shown here is derived from an EMBL/GenBank/DDBJ whole genome shotgun (WGS) entry which is preliminary data.</text>
</comment>
<proteinExistence type="predicted"/>
<evidence type="ECO:0000313" key="3">
    <source>
        <dbReference type="Proteomes" id="UP001161064"/>
    </source>
</evidence>
<dbReference type="Gene3D" id="1.20.120.1870">
    <property type="entry name" value="Fic/DOC protein, Fido domain"/>
    <property type="match status" value="1"/>
</dbReference>
<gene>
    <name evidence="2" type="primary">doc</name>
    <name evidence="2" type="ORF">PsB1_1069</name>
</gene>
<reference evidence="2" key="1">
    <citation type="submission" date="2021-05" db="EMBL/GenBank/DDBJ databases">
        <authorList>
            <person name="Tanabe Y."/>
        </authorList>
    </citation>
    <scope>NUCLEOTIDE SEQUENCE</scope>
    <source>
        <strain evidence="2">BOTRYCO-1</strain>
    </source>
</reference>
<dbReference type="RefSeq" id="WP_284359594.1">
    <property type="nucleotide sequence ID" value="NZ_BPFZ01000005.1"/>
</dbReference>
<dbReference type="SUPFAM" id="SSF140931">
    <property type="entry name" value="Fic-like"/>
    <property type="match status" value="1"/>
</dbReference>
<dbReference type="InterPro" id="IPR006440">
    <property type="entry name" value="Doc"/>
</dbReference>
<dbReference type="InterPro" id="IPR053737">
    <property type="entry name" value="Type_II_TA_Toxin"/>
</dbReference>
<evidence type="ECO:0000259" key="1">
    <source>
        <dbReference type="PROSITE" id="PS51459"/>
    </source>
</evidence>
<dbReference type="Pfam" id="PF02661">
    <property type="entry name" value="Fic"/>
    <property type="match status" value="1"/>
</dbReference>
<dbReference type="InterPro" id="IPR036597">
    <property type="entry name" value="Fido-like_dom_sf"/>
</dbReference>
<dbReference type="InterPro" id="IPR003812">
    <property type="entry name" value="Fido"/>
</dbReference>
<evidence type="ECO:0000313" key="2">
    <source>
        <dbReference type="EMBL" id="GIU66915.1"/>
    </source>
</evidence>
<dbReference type="Proteomes" id="UP001161064">
    <property type="component" value="Unassembled WGS sequence"/>
</dbReference>
<dbReference type="PANTHER" id="PTHR39426">
    <property type="entry name" value="HOMOLOGY TO DEATH-ON-CURING PROTEIN OF PHAGE P1"/>
    <property type="match status" value="1"/>
</dbReference>
<sequence length="127" mass="13817">MPIWLEEAEVCIIHDRLLSLHGGAPGVRDLGLLQSALARPKQHAHYNQSIDIIELAALYTHAIVRNHPFMDGNKRTGFVLGIIILELNGFCFSATQEAAAQAVLALAASELDEIGYAQFLKAASLIK</sequence>
<organism evidence="2 3">
    <name type="scientific">Candidatus Phycosocius spiralis</name>
    <dbReference type="NCBI Taxonomy" id="2815099"/>
    <lineage>
        <taxon>Bacteria</taxon>
        <taxon>Pseudomonadati</taxon>
        <taxon>Pseudomonadota</taxon>
        <taxon>Alphaproteobacteria</taxon>
        <taxon>Caulobacterales</taxon>
        <taxon>Caulobacterales incertae sedis</taxon>
        <taxon>Candidatus Phycosocius</taxon>
    </lineage>
</organism>
<dbReference type="PROSITE" id="PS51459">
    <property type="entry name" value="FIDO"/>
    <property type="match status" value="1"/>
</dbReference>
<dbReference type="PANTHER" id="PTHR39426:SF1">
    <property type="entry name" value="HOMOLOGY TO DEATH-ON-CURING PROTEIN OF PHAGE P1"/>
    <property type="match status" value="1"/>
</dbReference>
<dbReference type="PIRSF" id="PIRSF018297">
    <property type="entry name" value="Doc"/>
    <property type="match status" value="1"/>
</dbReference>
<name>A0ABQ4PV66_9PROT</name>
<protein>
    <submittedName>
        <fullName evidence="2">Death-on-curing protein</fullName>
    </submittedName>
</protein>
<dbReference type="NCBIfam" id="TIGR01550">
    <property type="entry name" value="DOC_P1"/>
    <property type="match status" value="1"/>
</dbReference>
<accession>A0ABQ4PV66</accession>
<reference evidence="2" key="2">
    <citation type="journal article" date="2023" name="ISME Commun">
        <title>Characterization of a bloom-associated alphaproteobacterial lineage, 'Candidatus Phycosocius': insights into freshwater algal-bacterial interactions.</title>
        <authorList>
            <person name="Tanabe Y."/>
            <person name="Yamaguchi H."/>
            <person name="Yoshida M."/>
            <person name="Kai A."/>
            <person name="Okazaki Y."/>
        </authorList>
    </citation>
    <scope>NUCLEOTIDE SEQUENCE</scope>
    <source>
        <strain evidence="2">BOTRYCO-1</strain>
    </source>
</reference>
<keyword evidence="3" id="KW-1185">Reference proteome</keyword>
<feature type="domain" description="Fido" evidence="1">
    <location>
        <begin position="5"/>
        <end position="122"/>
    </location>
</feature>